<evidence type="ECO:0000256" key="5">
    <source>
        <dbReference type="ARBA" id="ARBA00022838"/>
    </source>
</evidence>
<evidence type="ECO:0000256" key="3">
    <source>
        <dbReference type="ARBA" id="ARBA00022618"/>
    </source>
</evidence>
<keyword evidence="4 10" id="KW-0498">Mitosis</keyword>
<dbReference type="Gene3D" id="1.10.418.30">
    <property type="entry name" value="Ncd80 complex, Ncd80 subunit"/>
    <property type="match status" value="1"/>
</dbReference>
<evidence type="ECO:0000256" key="8">
    <source>
        <dbReference type="ARBA" id="ARBA00023306"/>
    </source>
</evidence>
<feature type="domain" description="Kinetochore protein Ndc80 CH" evidence="13">
    <location>
        <begin position="45"/>
        <end position="174"/>
    </location>
</feature>
<proteinExistence type="inferred from homology"/>
<sequence length="610" mass="69597">MHKPQRKPSVGPRESLLSLPSSGLKGPRTTPLIRSTKRPPSSSSKTNQRESFVGAMTVHTVKDTRPLSDKSFIRKSVSELINLLTSLNYQSVINAKIFNPPSNKEYQKVFEFLAMKILGTYRILGKPEEEMLRILKDLGYPYNISKSTLNNVGAMSAWPHALGALIWLEDLVKYTLDVDEPMLDTFELVPIKQLKHTFLSQAYVEFMKGIDGPYDELVENLKQNLEELNKDANEEFGNAQAFNKRLLEDYKTKVNEKEENSHVADGIATTQNNTKKIKQYLLECDNYALALKAKDGEVKNSIHEEEKEIAAAREALTQLKTAIAQQELGPADLRNLLIEKKQLKEAFNAANERVEQSRKEKWNIEIKFSNLISQLDEQVNDFNGKFMKLVDSLPHIQKSIPEQTLPEHRYLAMGHTGLEENKTALITKIQPFLKNLNSDLLASVGTLDNAKNNLSKRSAQDEEISTDLKSKKGTLQKQFDKLLDDVQTEMLDFNRQQQEIKDKTEECATTVEQLKAAETESVEDLEEQFKQSETKVQKFKDFCQKQKIEAEDYLAKLAAKAKQFQDHHAQLLSRLNTKTKEIEKDFLDRIKGIENRAKQIEDGVKIDLNQ</sequence>
<evidence type="ECO:0000256" key="9">
    <source>
        <dbReference type="ARBA" id="ARBA00023328"/>
    </source>
</evidence>
<accession>A0ABP0F762</accession>
<comment type="function">
    <text evidence="10">Acts as a component of the essential kinetochore-associated NDC80 complex, which is required for chromosome segregation and spindle checkpoint activity.</text>
</comment>
<evidence type="ECO:0000256" key="1">
    <source>
        <dbReference type="ARBA" id="ARBA00007050"/>
    </source>
</evidence>
<feature type="compositionally biased region" description="Low complexity" evidence="12">
    <location>
        <begin position="15"/>
        <end position="27"/>
    </location>
</feature>
<dbReference type="PANTHER" id="PTHR10643">
    <property type="entry name" value="KINETOCHORE PROTEIN NDC80"/>
    <property type="match status" value="1"/>
</dbReference>
<keyword evidence="2 10" id="KW-0158">Chromosome</keyword>
<reference evidence="14 15" key="1">
    <citation type="submission" date="2024-02" db="EMBL/GenBank/DDBJ databases">
        <authorList>
            <person name="Daric V."/>
            <person name="Darras S."/>
        </authorList>
    </citation>
    <scope>NUCLEOTIDE SEQUENCE [LARGE SCALE GENOMIC DNA]</scope>
</reference>
<keyword evidence="15" id="KW-1185">Reference proteome</keyword>
<feature type="coiled-coil region" evidence="11">
    <location>
        <begin position="483"/>
        <end position="542"/>
    </location>
</feature>
<evidence type="ECO:0000259" key="13">
    <source>
        <dbReference type="Pfam" id="PF03801"/>
    </source>
</evidence>
<evidence type="ECO:0000256" key="12">
    <source>
        <dbReference type="SAM" id="MobiDB-lite"/>
    </source>
</evidence>
<evidence type="ECO:0000313" key="15">
    <source>
        <dbReference type="Proteomes" id="UP001642483"/>
    </source>
</evidence>
<keyword evidence="5 10" id="KW-0995">Kinetochore</keyword>
<dbReference type="InterPro" id="IPR038273">
    <property type="entry name" value="Ndc80_sf"/>
</dbReference>
<organism evidence="14 15">
    <name type="scientific">Clavelina lepadiformis</name>
    <name type="common">Light-bulb sea squirt</name>
    <name type="synonym">Ascidia lepadiformis</name>
    <dbReference type="NCBI Taxonomy" id="159417"/>
    <lineage>
        <taxon>Eukaryota</taxon>
        <taxon>Metazoa</taxon>
        <taxon>Chordata</taxon>
        <taxon>Tunicata</taxon>
        <taxon>Ascidiacea</taxon>
        <taxon>Aplousobranchia</taxon>
        <taxon>Clavelinidae</taxon>
        <taxon>Clavelina</taxon>
    </lineage>
</organism>
<feature type="region of interest" description="Disordered" evidence="12">
    <location>
        <begin position="1"/>
        <end position="52"/>
    </location>
</feature>
<keyword evidence="7 10" id="KW-0539">Nucleus</keyword>
<keyword evidence="9 10" id="KW-0137">Centromere</keyword>
<evidence type="ECO:0000313" key="14">
    <source>
        <dbReference type="EMBL" id="CAK8673923.1"/>
    </source>
</evidence>
<dbReference type="Pfam" id="PF03801">
    <property type="entry name" value="Ndc80_HEC"/>
    <property type="match status" value="1"/>
</dbReference>
<evidence type="ECO:0000256" key="4">
    <source>
        <dbReference type="ARBA" id="ARBA00022776"/>
    </source>
</evidence>
<feature type="coiled-coil region" evidence="11">
    <location>
        <begin position="302"/>
        <end position="360"/>
    </location>
</feature>
<dbReference type="Proteomes" id="UP001642483">
    <property type="component" value="Unassembled WGS sequence"/>
</dbReference>
<dbReference type="InterPro" id="IPR005550">
    <property type="entry name" value="Kinetochore_Ndc80"/>
</dbReference>
<evidence type="ECO:0000256" key="10">
    <source>
        <dbReference type="RuleBase" id="RU368072"/>
    </source>
</evidence>
<keyword evidence="8 10" id="KW-0131">Cell cycle</keyword>
<gene>
    <name evidence="14" type="ORF">CVLEPA_LOCUS3657</name>
</gene>
<dbReference type="PANTHER" id="PTHR10643:SF2">
    <property type="entry name" value="KINETOCHORE PROTEIN NDC80 HOMOLOG"/>
    <property type="match status" value="1"/>
</dbReference>
<keyword evidence="3 10" id="KW-0132">Cell division</keyword>
<comment type="caution">
    <text evidence="14">The sequence shown here is derived from an EMBL/GenBank/DDBJ whole genome shotgun (WGS) entry which is preliminary data.</text>
</comment>
<keyword evidence="6 11" id="KW-0175">Coiled coil</keyword>
<evidence type="ECO:0000256" key="11">
    <source>
        <dbReference type="SAM" id="Coils"/>
    </source>
</evidence>
<name>A0ABP0F762_CLALP</name>
<evidence type="ECO:0000256" key="6">
    <source>
        <dbReference type="ARBA" id="ARBA00023054"/>
    </source>
</evidence>
<protein>
    <recommendedName>
        <fullName evidence="10">Kinetochore protein NDC80</fullName>
    </recommendedName>
</protein>
<evidence type="ECO:0000256" key="7">
    <source>
        <dbReference type="ARBA" id="ARBA00023242"/>
    </source>
</evidence>
<dbReference type="EMBL" id="CAWYQH010000002">
    <property type="protein sequence ID" value="CAK8673923.1"/>
    <property type="molecule type" value="Genomic_DNA"/>
</dbReference>
<comment type="subunit">
    <text evidence="10">Component of the NDC80 complex.</text>
</comment>
<comment type="subcellular location">
    <subcellularLocation>
        <location evidence="10">Chromosome</location>
        <location evidence="10">Centromere</location>
        <location evidence="10">Kinetochore</location>
    </subcellularLocation>
    <subcellularLocation>
        <location evidence="10">Nucleus</location>
    </subcellularLocation>
</comment>
<evidence type="ECO:0000256" key="2">
    <source>
        <dbReference type="ARBA" id="ARBA00022454"/>
    </source>
</evidence>
<comment type="similarity">
    <text evidence="1 10">Belongs to the NDC80/HEC1 family.</text>
</comment>
<dbReference type="InterPro" id="IPR055260">
    <property type="entry name" value="Ndc80_CH"/>
</dbReference>